<evidence type="ECO:0000313" key="2">
    <source>
        <dbReference type="Proteomes" id="UP000887013"/>
    </source>
</evidence>
<organism evidence="1 2">
    <name type="scientific">Nephila pilipes</name>
    <name type="common">Giant wood spider</name>
    <name type="synonym">Nephila maculata</name>
    <dbReference type="NCBI Taxonomy" id="299642"/>
    <lineage>
        <taxon>Eukaryota</taxon>
        <taxon>Metazoa</taxon>
        <taxon>Ecdysozoa</taxon>
        <taxon>Arthropoda</taxon>
        <taxon>Chelicerata</taxon>
        <taxon>Arachnida</taxon>
        <taxon>Araneae</taxon>
        <taxon>Araneomorphae</taxon>
        <taxon>Entelegynae</taxon>
        <taxon>Araneoidea</taxon>
        <taxon>Nephilidae</taxon>
        <taxon>Nephila</taxon>
    </lineage>
</organism>
<gene>
    <name evidence="1" type="ORF">NPIL_187821</name>
</gene>
<sequence>MECGLINEDIQCSRISSKNLQSTMIQLNKCRDVVWSRYAKTGKIPKCRQPRSIDSFSKYCNKPSAIAKKGPIRFHNTRRASPKVLVRCTSENYS</sequence>
<comment type="caution">
    <text evidence="1">The sequence shown here is derived from an EMBL/GenBank/DDBJ whole genome shotgun (WGS) entry which is preliminary data.</text>
</comment>
<evidence type="ECO:0000313" key="1">
    <source>
        <dbReference type="EMBL" id="GFS67953.1"/>
    </source>
</evidence>
<feature type="non-terminal residue" evidence="1">
    <location>
        <position position="1"/>
    </location>
</feature>
<accession>A0A8X6MME4</accession>
<dbReference type="AlphaFoldDB" id="A0A8X6MME4"/>
<keyword evidence="2" id="KW-1185">Reference proteome</keyword>
<dbReference type="EMBL" id="BMAW01048805">
    <property type="protein sequence ID" value="GFS67953.1"/>
    <property type="molecule type" value="Genomic_DNA"/>
</dbReference>
<dbReference type="Proteomes" id="UP000887013">
    <property type="component" value="Unassembled WGS sequence"/>
</dbReference>
<protein>
    <submittedName>
        <fullName evidence="1">Uncharacterized protein</fullName>
    </submittedName>
</protein>
<name>A0A8X6MME4_NEPPI</name>
<proteinExistence type="predicted"/>
<reference evidence="1" key="1">
    <citation type="submission" date="2020-08" db="EMBL/GenBank/DDBJ databases">
        <title>Multicomponent nature underlies the extraordinary mechanical properties of spider dragline silk.</title>
        <authorList>
            <person name="Kono N."/>
            <person name="Nakamura H."/>
            <person name="Mori M."/>
            <person name="Yoshida Y."/>
            <person name="Ohtoshi R."/>
            <person name="Malay A.D."/>
            <person name="Moran D.A.P."/>
            <person name="Tomita M."/>
            <person name="Numata K."/>
            <person name="Arakawa K."/>
        </authorList>
    </citation>
    <scope>NUCLEOTIDE SEQUENCE</scope>
</reference>